<reference evidence="1 2" key="1">
    <citation type="submission" date="2017-08" db="EMBL/GenBank/DDBJ databases">
        <authorList>
            <person name="de Groot N.N."/>
        </authorList>
    </citation>
    <scope>NUCLEOTIDE SEQUENCE [LARGE SCALE GENOMIC DNA]</scope>
    <source>
        <strain evidence="1 2">USBA 78</strain>
    </source>
</reference>
<proteinExistence type="predicted"/>
<dbReference type="EMBL" id="OBMM01000003">
    <property type="protein sequence ID" value="SOC21331.1"/>
    <property type="molecule type" value="Genomic_DNA"/>
</dbReference>
<evidence type="ECO:0000313" key="2">
    <source>
        <dbReference type="Proteomes" id="UP000219068"/>
    </source>
</evidence>
<evidence type="ECO:0000313" key="1">
    <source>
        <dbReference type="EMBL" id="SOC21331.1"/>
    </source>
</evidence>
<accession>A0A285TLI7</accession>
<gene>
    <name evidence="1" type="ORF">SAMN05428964_103375</name>
</gene>
<sequence>MPSLSAAGISGLKAGEDVNMGHLLGLSIIDWMKEKSPFQKTFFDGEVRIAWDLRKHQGDRHDAK</sequence>
<name>A0A285TLI7_9PROT</name>
<protein>
    <submittedName>
        <fullName evidence="1">Uncharacterized protein</fullName>
    </submittedName>
</protein>
<dbReference type="RefSeq" id="WP_097052161.1">
    <property type="nucleotide sequence ID" value="NZ_OBMM01000003.1"/>
</dbReference>
<dbReference type="AlphaFoldDB" id="A0A285TLI7"/>
<dbReference type="Proteomes" id="UP000219068">
    <property type="component" value="Unassembled WGS sequence"/>
</dbReference>
<organism evidence="1 2">
    <name type="scientific">Thalassospira xiamenensis</name>
    <dbReference type="NCBI Taxonomy" id="220697"/>
    <lineage>
        <taxon>Bacteria</taxon>
        <taxon>Pseudomonadati</taxon>
        <taxon>Pseudomonadota</taxon>
        <taxon>Alphaproteobacteria</taxon>
        <taxon>Rhodospirillales</taxon>
        <taxon>Thalassospiraceae</taxon>
        <taxon>Thalassospira</taxon>
    </lineage>
</organism>